<keyword evidence="3" id="KW-1185">Reference proteome</keyword>
<dbReference type="Proteomes" id="UP000181951">
    <property type="component" value="Unassembled WGS sequence"/>
</dbReference>
<protein>
    <submittedName>
        <fullName evidence="2">Uncharacterized protein</fullName>
    </submittedName>
</protein>
<gene>
    <name evidence="2" type="ORF">SAMN05216267_106419</name>
</gene>
<organism evidence="2 3">
    <name type="scientific">Actinacidiphila rubida</name>
    <dbReference type="NCBI Taxonomy" id="310780"/>
    <lineage>
        <taxon>Bacteria</taxon>
        <taxon>Bacillati</taxon>
        <taxon>Actinomycetota</taxon>
        <taxon>Actinomycetes</taxon>
        <taxon>Kitasatosporales</taxon>
        <taxon>Streptomycetaceae</taxon>
        <taxon>Actinacidiphila</taxon>
    </lineage>
</organism>
<evidence type="ECO:0000313" key="2">
    <source>
        <dbReference type="EMBL" id="SEO98281.1"/>
    </source>
</evidence>
<accession>A0A1H8U531</accession>
<evidence type="ECO:0000313" key="3">
    <source>
        <dbReference type="Proteomes" id="UP000181951"/>
    </source>
</evidence>
<dbReference type="STRING" id="310780.SAMN05216267_106419"/>
<evidence type="ECO:0000256" key="1">
    <source>
        <dbReference type="SAM" id="MobiDB-lite"/>
    </source>
</evidence>
<sequence>MGPVPRIWDDSRNGHIRPHSPTTILRGRVPADQQQTPESPATHYLLDTPCTQVSGHDASWHTTQHPDGRALRWYRTDPGVRHTRLTVRGRDLTLCFPG</sequence>
<name>A0A1H8U531_9ACTN</name>
<feature type="region of interest" description="Disordered" evidence="1">
    <location>
        <begin position="1"/>
        <end position="41"/>
    </location>
</feature>
<dbReference type="EMBL" id="FODD01000064">
    <property type="protein sequence ID" value="SEO98281.1"/>
    <property type="molecule type" value="Genomic_DNA"/>
</dbReference>
<dbReference type="AlphaFoldDB" id="A0A1H8U531"/>
<reference evidence="2 3" key="1">
    <citation type="submission" date="2016-10" db="EMBL/GenBank/DDBJ databases">
        <authorList>
            <person name="de Groot N.N."/>
        </authorList>
    </citation>
    <scope>NUCLEOTIDE SEQUENCE [LARGE SCALE GENOMIC DNA]</scope>
    <source>
        <strain evidence="2 3">CGMCC 4.2026</strain>
    </source>
</reference>
<proteinExistence type="predicted"/>